<evidence type="ECO:0000313" key="1">
    <source>
        <dbReference type="EMBL" id="TGY89400.1"/>
    </source>
</evidence>
<name>A0AC61RPF5_9FIRM</name>
<reference evidence="1" key="1">
    <citation type="submission" date="2019-04" db="EMBL/GenBank/DDBJ databases">
        <title>Microbes associate with the intestines of laboratory mice.</title>
        <authorList>
            <person name="Navarre W."/>
            <person name="Wong E."/>
            <person name="Huang K."/>
            <person name="Tropini C."/>
            <person name="Ng K."/>
            <person name="Yu B."/>
        </authorList>
    </citation>
    <scope>NUCLEOTIDE SEQUENCE</scope>
    <source>
        <strain evidence="1">NM01_1-7b</strain>
    </source>
</reference>
<comment type="caution">
    <text evidence="1">The sequence shown here is derived from an EMBL/GenBank/DDBJ whole genome shotgun (WGS) entry which is preliminary data.</text>
</comment>
<proteinExistence type="predicted"/>
<dbReference type="EMBL" id="SRYA01000093">
    <property type="protein sequence ID" value="TGY89400.1"/>
    <property type="molecule type" value="Genomic_DNA"/>
</dbReference>
<protein>
    <submittedName>
        <fullName evidence="1">Rpn family recombination-promoting nuclease/putative transposase</fullName>
    </submittedName>
</protein>
<accession>A0AC61RPF5</accession>
<sequence>MGNYNTNATAWEELKISNDFIFGKIMQDPKLCRGLLQRILPQLKIDHIEYPETQKTIRPDIDAKSVRLDVYVADSNNTVYDIEMQVAMSKELPKRTRYYQSLLDMQMIDKGESYKKLKPSYIIFICLFDQFGMGRHIYTFENTCREDKDIFLEDGTTKIFLSAKGTMEDVSPELKAFLDYVAGKKPADPFVDELEAAVKNARKNREWRHEYMTLLMRDRENREIGREEGIEIGIIKMVSSLRYFNIPDHDILLKIQEEYNLSQEEAEHYMEM</sequence>
<organism evidence="1 2">
    <name type="scientific">Petralouisia muris</name>
    <dbReference type="NCBI Taxonomy" id="3032872"/>
    <lineage>
        <taxon>Bacteria</taxon>
        <taxon>Bacillati</taxon>
        <taxon>Bacillota</taxon>
        <taxon>Clostridia</taxon>
        <taxon>Lachnospirales</taxon>
        <taxon>Lachnospiraceae</taxon>
        <taxon>Petralouisia</taxon>
    </lineage>
</organism>
<gene>
    <name evidence="1" type="ORF">E5329_25225</name>
</gene>
<keyword evidence="2" id="KW-1185">Reference proteome</keyword>
<dbReference type="Proteomes" id="UP000304953">
    <property type="component" value="Unassembled WGS sequence"/>
</dbReference>
<evidence type="ECO:0000313" key="2">
    <source>
        <dbReference type="Proteomes" id="UP000304953"/>
    </source>
</evidence>